<evidence type="ECO:0000256" key="4">
    <source>
        <dbReference type="ARBA" id="ARBA00022747"/>
    </source>
</evidence>
<keyword evidence="3 5" id="KW-0949">S-adenosyl-L-methionine</keyword>
<dbReference type="PROSITE" id="PS00095">
    <property type="entry name" value="C5_MTASE_2"/>
    <property type="match status" value="1"/>
</dbReference>
<accession>A0ABD7MA07</accession>
<dbReference type="GO" id="GO:0003886">
    <property type="term" value="F:DNA (cytosine-5-)-methyltransferase activity"/>
    <property type="evidence" value="ECO:0007669"/>
    <property type="project" value="UniProtKB-EC"/>
</dbReference>
<dbReference type="GO" id="GO:0032259">
    <property type="term" value="P:methylation"/>
    <property type="evidence" value="ECO:0007669"/>
    <property type="project" value="UniProtKB-KW"/>
</dbReference>
<evidence type="ECO:0000256" key="3">
    <source>
        <dbReference type="ARBA" id="ARBA00022691"/>
    </source>
</evidence>
<proteinExistence type="inferred from homology"/>
<keyword evidence="1 5" id="KW-0489">Methyltransferase</keyword>
<dbReference type="InterPro" id="IPR001525">
    <property type="entry name" value="C5_MeTfrase"/>
</dbReference>
<sequence>MAHQAMQRGRRRMVHLTGLFAGIGGIEQGFHNALGSKVETDLLCESWAPAQIVLKNRFPGAELHPDVRELASLPEATDILSAGFPCQDLSQAGRTAGIRGEQSGLVTHLFELLRRRISAGRRLPTLLIENVPNMLALDKGAAMEFLVQEMETLGYSWAYRVVDTRFTGLPQRRRRVIVVASVNLNPSEVLFADEAASRPDDHYSSDAFGFYWTEGKGGLGWAPDAIPTLKGGSTIGIASPPAIWVRGAEDATRALVVPREAEMESLQGFPRGWTDLDFGLSAARTRGTRSKLLGNAVSVRVAEWVARRVFAPGEVVCPSVDWGSSRQWPNAAAGMGGKRWRVEASEFPTLEPYEHLLEHVDVSSAPALSRRAVSGFRSRLLQGNLGRYPGFREAVAEADRALTEDQLITKLEA</sequence>
<dbReference type="AlphaFoldDB" id="A0ABD7MA07"/>
<dbReference type="PRINTS" id="PR00105">
    <property type="entry name" value="C5METTRFRASE"/>
</dbReference>
<dbReference type="NCBIfam" id="TIGR00675">
    <property type="entry name" value="dcm"/>
    <property type="match status" value="1"/>
</dbReference>
<comment type="similarity">
    <text evidence="5 6">Belongs to the class I-like SAM-binding methyltransferase superfamily. C5-methyltransferase family.</text>
</comment>
<gene>
    <name evidence="8" type="ORF">SAMN04487849_11372</name>
</gene>
<dbReference type="EC" id="2.1.1.37" evidence="7"/>
<evidence type="ECO:0000256" key="2">
    <source>
        <dbReference type="ARBA" id="ARBA00022679"/>
    </source>
</evidence>
<dbReference type="Proteomes" id="UP000184253">
    <property type="component" value="Unassembled WGS sequence"/>
</dbReference>
<dbReference type="RefSeq" id="WP_223247475.1">
    <property type="nucleotide sequence ID" value="NZ_CBDRLR010000023.1"/>
</dbReference>
<dbReference type="EMBL" id="FRCE01000013">
    <property type="protein sequence ID" value="SHL83170.1"/>
    <property type="molecule type" value="Genomic_DNA"/>
</dbReference>
<dbReference type="InterPro" id="IPR050390">
    <property type="entry name" value="C5-Methyltransferase"/>
</dbReference>
<evidence type="ECO:0000256" key="7">
    <source>
        <dbReference type="RuleBase" id="RU000417"/>
    </source>
</evidence>
<dbReference type="PANTHER" id="PTHR10629">
    <property type="entry name" value="CYTOSINE-SPECIFIC METHYLTRANSFERASE"/>
    <property type="match status" value="1"/>
</dbReference>
<name>A0ABD7MA07_MICLU</name>
<dbReference type="InterPro" id="IPR031303">
    <property type="entry name" value="C5_meth_CS"/>
</dbReference>
<feature type="active site" evidence="5">
    <location>
        <position position="86"/>
    </location>
</feature>
<dbReference type="Pfam" id="PF00145">
    <property type="entry name" value="DNA_methylase"/>
    <property type="match status" value="1"/>
</dbReference>
<comment type="caution">
    <text evidence="8">The sequence shown here is derived from an EMBL/GenBank/DDBJ whole genome shotgun (WGS) entry which is preliminary data.</text>
</comment>
<dbReference type="Gene3D" id="3.40.50.150">
    <property type="entry name" value="Vaccinia Virus protein VP39"/>
    <property type="match status" value="1"/>
</dbReference>
<dbReference type="PROSITE" id="PS51679">
    <property type="entry name" value="SAM_MT_C5"/>
    <property type="match status" value="1"/>
</dbReference>
<protein>
    <recommendedName>
        <fullName evidence="7">Cytosine-specific methyltransferase</fullName>
        <ecNumber evidence="7">2.1.1.37</ecNumber>
    </recommendedName>
</protein>
<dbReference type="PANTHER" id="PTHR10629:SF50">
    <property type="entry name" value="DNA (CYTOSINE-5)-METHYLTRANSFERASE CMT3"/>
    <property type="match status" value="1"/>
</dbReference>
<evidence type="ECO:0000256" key="5">
    <source>
        <dbReference type="PROSITE-ProRule" id="PRU01016"/>
    </source>
</evidence>
<evidence type="ECO:0000256" key="6">
    <source>
        <dbReference type="RuleBase" id="RU000416"/>
    </source>
</evidence>
<dbReference type="PROSITE" id="PS00094">
    <property type="entry name" value="C5_MTASE_1"/>
    <property type="match status" value="1"/>
</dbReference>
<comment type="catalytic activity">
    <reaction evidence="7">
        <text>a 2'-deoxycytidine in DNA + S-adenosyl-L-methionine = a 5-methyl-2'-deoxycytidine in DNA + S-adenosyl-L-homocysteine + H(+)</text>
        <dbReference type="Rhea" id="RHEA:13681"/>
        <dbReference type="Rhea" id="RHEA-COMP:11369"/>
        <dbReference type="Rhea" id="RHEA-COMP:11370"/>
        <dbReference type="ChEBI" id="CHEBI:15378"/>
        <dbReference type="ChEBI" id="CHEBI:57856"/>
        <dbReference type="ChEBI" id="CHEBI:59789"/>
        <dbReference type="ChEBI" id="CHEBI:85452"/>
        <dbReference type="ChEBI" id="CHEBI:85454"/>
        <dbReference type="EC" id="2.1.1.37"/>
    </reaction>
</comment>
<evidence type="ECO:0000313" key="9">
    <source>
        <dbReference type="Proteomes" id="UP000184253"/>
    </source>
</evidence>
<organism evidence="8 9">
    <name type="scientific">Micrococcus luteus</name>
    <name type="common">Micrococcus lysodeikticus</name>
    <dbReference type="NCBI Taxonomy" id="1270"/>
    <lineage>
        <taxon>Bacteria</taxon>
        <taxon>Bacillati</taxon>
        <taxon>Actinomycetota</taxon>
        <taxon>Actinomycetes</taxon>
        <taxon>Micrococcales</taxon>
        <taxon>Micrococcaceae</taxon>
        <taxon>Micrococcus</taxon>
    </lineage>
</organism>
<keyword evidence="4" id="KW-0680">Restriction system</keyword>
<dbReference type="GO" id="GO:0009307">
    <property type="term" value="P:DNA restriction-modification system"/>
    <property type="evidence" value="ECO:0007669"/>
    <property type="project" value="UniProtKB-KW"/>
</dbReference>
<evidence type="ECO:0000256" key="1">
    <source>
        <dbReference type="ARBA" id="ARBA00022603"/>
    </source>
</evidence>
<dbReference type="InterPro" id="IPR029063">
    <property type="entry name" value="SAM-dependent_MTases_sf"/>
</dbReference>
<dbReference type="SUPFAM" id="SSF53335">
    <property type="entry name" value="S-adenosyl-L-methionine-dependent methyltransferases"/>
    <property type="match status" value="1"/>
</dbReference>
<keyword evidence="2 5" id="KW-0808">Transferase</keyword>
<dbReference type="InterPro" id="IPR018117">
    <property type="entry name" value="C5_DNA_meth_AS"/>
</dbReference>
<evidence type="ECO:0000313" key="8">
    <source>
        <dbReference type="EMBL" id="SHL83170.1"/>
    </source>
</evidence>
<reference evidence="8 9" key="1">
    <citation type="submission" date="2016-11" db="EMBL/GenBank/DDBJ databases">
        <authorList>
            <person name="Varghese N."/>
            <person name="Submissions S."/>
        </authorList>
    </citation>
    <scope>NUCLEOTIDE SEQUENCE [LARGE SCALE GENOMIC DNA]</scope>
    <source>
        <strain evidence="8 9">VTM4R57</strain>
    </source>
</reference>